<name>A0A392NPA7_9FABA</name>
<dbReference type="GO" id="GO:0006508">
    <property type="term" value="P:proteolysis"/>
    <property type="evidence" value="ECO:0007669"/>
    <property type="project" value="InterPro"/>
</dbReference>
<dbReference type="Pfam" id="PF00326">
    <property type="entry name" value="Peptidase_S9"/>
    <property type="match status" value="1"/>
</dbReference>
<keyword evidence="3" id="KW-1185">Reference proteome</keyword>
<comment type="caution">
    <text evidence="2">The sequence shown here is derived from an EMBL/GenBank/DDBJ whole genome shotgun (WGS) entry which is preliminary data.</text>
</comment>
<dbReference type="PANTHER" id="PTHR42881:SF14">
    <property type="entry name" value="PROLYL ENDOPEPTIDASE"/>
    <property type="match status" value="1"/>
</dbReference>
<dbReference type="EMBL" id="LXQA010044591">
    <property type="protein sequence ID" value="MCI00906.1"/>
    <property type="molecule type" value="Genomic_DNA"/>
</dbReference>
<organism evidence="2 3">
    <name type="scientific">Trifolium medium</name>
    <dbReference type="NCBI Taxonomy" id="97028"/>
    <lineage>
        <taxon>Eukaryota</taxon>
        <taxon>Viridiplantae</taxon>
        <taxon>Streptophyta</taxon>
        <taxon>Embryophyta</taxon>
        <taxon>Tracheophyta</taxon>
        <taxon>Spermatophyta</taxon>
        <taxon>Magnoliopsida</taxon>
        <taxon>eudicotyledons</taxon>
        <taxon>Gunneridae</taxon>
        <taxon>Pentapetalae</taxon>
        <taxon>rosids</taxon>
        <taxon>fabids</taxon>
        <taxon>Fabales</taxon>
        <taxon>Fabaceae</taxon>
        <taxon>Papilionoideae</taxon>
        <taxon>50 kb inversion clade</taxon>
        <taxon>NPAAA clade</taxon>
        <taxon>Hologalegina</taxon>
        <taxon>IRL clade</taxon>
        <taxon>Trifolieae</taxon>
        <taxon>Trifolium</taxon>
    </lineage>
</organism>
<dbReference type="Proteomes" id="UP000265520">
    <property type="component" value="Unassembled WGS sequence"/>
</dbReference>
<proteinExistence type="predicted"/>
<evidence type="ECO:0000259" key="1">
    <source>
        <dbReference type="Pfam" id="PF00326"/>
    </source>
</evidence>
<protein>
    <submittedName>
        <fullName evidence="2">Prolyl oligopeptidase-like protein</fullName>
    </submittedName>
</protein>
<dbReference type="AlphaFoldDB" id="A0A392NPA7"/>
<dbReference type="GO" id="GO:0070012">
    <property type="term" value="F:oligopeptidase activity"/>
    <property type="evidence" value="ECO:0007669"/>
    <property type="project" value="TreeGrafter"/>
</dbReference>
<dbReference type="Gene3D" id="3.40.50.1820">
    <property type="entry name" value="alpha/beta hydrolase"/>
    <property type="match status" value="1"/>
</dbReference>
<dbReference type="PANTHER" id="PTHR42881">
    <property type="entry name" value="PROLYL ENDOPEPTIDASE"/>
    <property type="match status" value="1"/>
</dbReference>
<dbReference type="InterPro" id="IPR029058">
    <property type="entry name" value="AB_hydrolase_fold"/>
</dbReference>
<dbReference type="InterPro" id="IPR051167">
    <property type="entry name" value="Prolyl_oligopep/macrocyclase"/>
</dbReference>
<accession>A0A392NPA7</accession>
<dbReference type="InterPro" id="IPR001375">
    <property type="entry name" value="Peptidase_S9_cat"/>
</dbReference>
<reference evidence="2 3" key="1">
    <citation type="journal article" date="2018" name="Front. Plant Sci.">
        <title>Red Clover (Trifolium pratense) and Zigzag Clover (T. medium) - A Picture of Genomic Similarities and Differences.</title>
        <authorList>
            <person name="Dluhosova J."/>
            <person name="Istvanek J."/>
            <person name="Nedelnik J."/>
            <person name="Repkova J."/>
        </authorList>
    </citation>
    <scope>NUCLEOTIDE SEQUENCE [LARGE SCALE GENOMIC DNA]</scope>
    <source>
        <strain evidence="3">cv. 10/8</strain>
        <tissue evidence="2">Leaf</tissue>
    </source>
</reference>
<feature type="domain" description="Peptidase S9 prolyl oligopeptidase catalytic" evidence="1">
    <location>
        <begin position="1"/>
        <end position="99"/>
    </location>
</feature>
<feature type="non-terminal residue" evidence="2">
    <location>
        <position position="1"/>
    </location>
</feature>
<evidence type="ECO:0000313" key="2">
    <source>
        <dbReference type="EMBL" id="MCI00906.1"/>
    </source>
</evidence>
<sequence length="104" mass="11823">YSPLHNVRRPWEQHPDKSIQYPSTMLLTADHDDRVVPLHSLKLLATMQHVLVTSLDKSPQTNPIIARIECKAGHGAGRPTQKTIDEAADRYGFMAKMLEAHWIE</sequence>
<dbReference type="GO" id="GO:0005829">
    <property type="term" value="C:cytosol"/>
    <property type="evidence" value="ECO:0007669"/>
    <property type="project" value="TreeGrafter"/>
</dbReference>
<dbReference type="GO" id="GO:0008236">
    <property type="term" value="F:serine-type peptidase activity"/>
    <property type="evidence" value="ECO:0007669"/>
    <property type="project" value="InterPro"/>
</dbReference>
<evidence type="ECO:0000313" key="3">
    <source>
        <dbReference type="Proteomes" id="UP000265520"/>
    </source>
</evidence>